<proteinExistence type="predicted"/>
<evidence type="ECO:0000313" key="4">
    <source>
        <dbReference type="EMBL" id="MBT0666016.1"/>
    </source>
</evidence>
<dbReference type="Proteomes" id="UP000811899">
    <property type="component" value="Unassembled WGS sequence"/>
</dbReference>
<dbReference type="SMART" id="SM00260">
    <property type="entry name" value="CheW"/>
    <property type="match status" value="1"/>
</dbReference>
<evidence type="ECO:0000259" key="3">
    <source>
        <dbReference type="PROSITE" id="PS50851"/>
    </source>
</evidence>
<dbReference type="Pfam" id="PF00072">
    <property type="entry name" value="Response_reg"/>
    <property type="match status" value="1"/>
</dbReference>
<dbReference type="InterPro" id="IPR002545">
    <property type="entry name" value="CheW-lke_dom"/>
</dbReference>
<dbReference type="InterPro" id="IPR001789">
    <property type="entry name" value="Sig_transdc_resp-reg_receiver"/>
</dbReference>
<feature type="domain" description="Response regulatory" evidence="2">
    <location>
        <begin position="182"/>
        <end position="305"/>
    </location>
</feature>
<dbReference type="GO" id="GO:0006935">
    <property type="term" value="P:chemotaxis"/>
    <property type="evidence" value="ECO:0007669"/>
    <property type="project" value="InterPro"/>
</dbReference>
<dbReference type="SUPFAM" id="SSF52172">
    <property type="entry name" value="CheY-like"/>
    <property type="match status" value="1"/>
</dbReference>
<dbReference type="Gene3D" id="2.40.50.180">
    <property type="entry name" value="CheA-289, Domain 4"/>
    <property type="match status" value="1"/>
</dbReference>
<dbReference type="RefSeq" id="WP_214172787.1">
    <property type="nucleotide sequence ID" value="NZ_JAHCVJ010000008.1"/>
</dbReference>
<organism evidence="4 5">
    <name type="scientific">Geoanaerobacter pelophilus</name>
    <dbReference type="NCBI Taxonomy" id="60036"/>
    <lineage>
        <taxon>Bacteria</taxon>
        <taxon>Pseudomonadati</taxon>
        <taxon>Thermodesulfobacteriota</taxon>
        <taxon>Desulfuromonadia</taxon>
        <taxon>Geobacterales</taxon>
        <taxon>Geobacteraceae</taxon>
        <taxon>Geoanaerobacter</taxon>
    </lineage>
</organism>
<dbReference type="Gene3D" id="3.40.50.2300">
    <property type="match status" value="1"/>
</dbReference>
<name>A0AAW4L4T6_9BACT</name>
<dbReference type="EMBL" id="JAHCVJ010000008">
    <property type="protein sequence ID" value="MBT0666016.1"/>
    <property type="molecule type" value="Genomic_DNA"/>
</dbReference>
<comment type="caution">
    <text evidence="4">The sequence shown here is derived from an EMBL/GenBank/DDBJ whole genome shotgun (WGS) entry which is preliminary data.</text>
</comment>
<gene>
    <name evidence="4" type="ORF">KI809_17020</name>
</gene>
<protein>
    <submittedName>
        <fullName evidence="4">Chemotaxis protein</fullName>
    </submittedName>
</protein>
<dbReference type="PROSITE" id="PS50110">
    <property type="entry name" value="RESPONSE_REGULATORY"/>
    <property type="match status" value="1"/>
</dbReference>
<dbReference type="PANTHER" id="PTHR47233:SF3">
    <property type="entry name" value="CHEMOTAXIS PROTEIN CHEV"/>
    <property type="match status" value="1"/>
</dbReference>
<dbReference type="Pfam" id="PF01584">
    <property type="entry name" value="CheW"/>
    <property type="match status" value="1"/>
</dbReference>
<dbReference type="SUPFAM" id="SSF50341">
    <property type="entry name" value="CheW-like"/>
    <property type="match status" value="1"/>
</dbReference>
<keyword evidence="1" id="KW-0597">Phosphoprotein</keyword>
<evidence type="ECO:0000256" key="1">
    <source>
        <dbReference type="PROSITE-ProRule" id="PRU00169"/>
    </source>
</evidence>
<dbReference type="InterPro" id="IPR036061">
    <property type="entry name" value="CheW-like_dom_sf"/>
</dbReference>
<dbReference type="GO" id="GO:0000160">
    <property type="term" value="P:phosphorelay signal transduction system"/>
    <property type="evidence" value="ECO:0007669"/>
    <property type="project" value="InterPro"/>
</dbReference>
<evidence type="ECO:0000313" key="5">
    <source>
        <dbReference type="Proteomes" id="UP000811899"/>
    </source>
</evidence>
<sequence>MSSIIDEVSQRANLALSNQMEMLTFYLSDDQLYGINVFKIIEMVESPRTFSRVPMSHPSIMGVIDFRGKPITVIDLSMAIELEPINPEQDISYIIICEYNTMIHGFLVKRPEQLLTRGWDEIKRPTGLLTLSSSLVAIAYGPDGEAIQLLDIEKVLAEVLGMEHKVSADNPELLAQSVAGSTVLVVDDSRTARSLICMVLDQMGITAVALDSAPKALSYLGKLVETDDVASIGMVISDVEMPDMDGFTFTRKLKADPALAGLHVMLHTSMSNPSNKQKADQVGANDFLSKFSPDELVRRVTAALSKE</sequence>
<dbReference type="PIRSF" id="PIRSF002867">
    <property type="entry name" value="CheV"/>
    <property type="match status" value="1"/>
</dbReference>
<feature type="modified residue" description="4-aspartylphosphate" evidence="1">
    <location>
        <position position="238"/>
    </location>
</feature>
<feature type="domain" description="CheW-like" evidence="3">
    <location>
        <begin position="19"/>
        <end position="161"/>
    </location>
</feature>
<dbReference type="InterPro" id="IPR024181">
    <property type="entry name" value="Chemotax_regulator_CheV"/>
</dbReference>
<dbReference type="SMART" id="SM00448">
    <property type="entry name" value="REC"/>
    <property type="match status" value="1"/>
</dbReference>
<accession>A0AAW4L4T6</accession>
<dbReference type="InterPro" id="IPR011006">
    <property type="entry name" value="CheY-like_superfamily"/>
</dbReference>
<dbReference type="AlphaFoldDB" id="A0AAW4L4T6"/>
<keyword evidence="5" id="KW-1185">Reference proteome</keyword>
<dbReference type="PANTHER" id="PTHR47233">
    <property type="entry name" value="CHEMOTAXIS PROTEIN CHEV"/>
    <property type="match status" value="1"/>
</dbReference>
<evidence type="ECO:0000259" key="2">
    <source>
        <dbReference type="PROSITE" id="PS50110"/>
    </source>
</evidence>
<dbReference type="PROSITE" id="PS50851">
    <property type="entry name" value="CHEW"/>
    <property type="match status" value="1"/>
</dbReference>
<dbReference type="Gene3D" id="2.30.30.40">
    <property type="entry name" value="SH3 Domains"/>
    <property type="match status" value="1"/>
</dbReference>
<reference evidence="4 5" key="1">
    <citation type="submission" date="2021-05" db="EMBL/GenBank/DDBJ databases">
        <title>The draft genome of Geobacter pelophilus DSM 12255.</title>
        <authorList>
            <person name="Xu Z."/>
            <person name="Masuda Y."/>
            <person name="Itoh H."/>
            <person name="Senoo K."/>
        </authorList>
    </citation>
    <scope>NUCLEOTIDE SEQUENCE [LARGE SCALE GENOMIC DNA]</scope>
    <source>
        <strain evidence="4 5">DSM 12255</strain>
    </source>
</reference>